<protein>
    <submittedName>
        <fullName evidence="1">Uncharacterized protein</fullName>
    </submittedName>
</protein>
<dbReference type="RefSeq" id="XP_066712295.1">
    <property type="nucleotide sequence ID" value="XM_066863185.1"/>
</dbReference>
<dbReference type="Proteomes" id="UP001480595">
    <property type="component" value="Unassembled WGS sequence"/>
</dbReference>
<proteinExistence type="predicted"/>
<keyword evidence="2" id="KW-1185">Reference proteome</keyword>
<comment type="caution">
    <text evidence="1">The sequence shown here is derived from an EMBL/GenBank/DDBJ whole genome shotgun (WGS) entry which is preliminary data.</text>
</comment>
<accession>A0ABR1TVZ8</accession>
<evidence type="ECO:0000313" key="2">
    <source>
        <dbReference type="Proteomes" id="UP001480595"/>
    </source>
</evidence>
<dbReference type="EMBL" id="JAQQWL010000011">
    <property type="protein sequence ID" value="KAK8050046.1"/>
    <property type="molecule type" value="Genomic_DNA"/>
</dbReference>
<sequence>MVWFCGLFSSHKTKWQRQKPPSGFARYEGGWYVKPIHKDPKAFKNAKAKRNMRKFGWFNDNRAGDGDVVS</sequence>
<reference evidence="1 2" key="1">
    <citation type="submission" date="2023-01" db="EMBL/GenBank/DDBJ databases">
        <title>Analysis of 21 Apiospora genomes using comparative genomics revels a genus with tremendous synthesis potential of carbohydrate active enzymes and secondary metabolites.</title>
        <authorList>
            <person name="Sorensen T."/>
        </authorList>
    </citation>
    <scope>NUCLEOTIDE SEQUENCE [LARGE SCALE GENOMIC DNA]</scope>
    <source>
        <strain evidence="1 2">CBS 135458</strain>
    </source>
</reference>
<evidence type="ECO:0000313" key="1">
    <source>
        <dbReference type="EMBL" id="KAK8050046.1"/>
    </source>
</evidence>
<organism evidence="1 2">
    <name type="scientific">Apiospora phragmitis</name>
    <dbReference type="NCBI Taxonomy" id="2905665"/>
    <lineage>
        <taxon>Eukaryota</taxon>
        <taxon>Fungi</taxon>
        <taxon>Dikarya</taxon>
        <taxon>Ascomycota</taxon>
        <taxon>Pezizomycotina</taxon>
        <taxon>Sordariomycetes</taxon>
        <taxon>Xylariomycetidae</taxon>
        <taxon>Amphisphaeriales</taxon>
        <taxon>Apiosporaceae</taxon>
        <taxon>Apiospora</taxon>
    </lineage>
</organism>
<gene>
    <name evidence="1" type="ORF">PG994_011776</name>
</gene>
<name>A0ABR1TVZ8_9PEZI</name>
<dbReference type="GeneID" id="92096248"/>